<dbReference type="EMBL" id="PRLP01000035">
    <property type="protein sequence ID" value="PPC77188.1"/>
    <property type="molecule type" value="Genomic_DNA"/>
</dbReference>
<protein>
    <recommendedName>
        <fullName evidence="4">Lipoprotein</fullName>
    </recommendedName>
</protein>
<accession>A0A2S5KQZ8</accession>
<dbReference type="Proteomes" id="UP000238196">
    <property type="component" value="Unassembled WGS sequence"/>
</dbReference>
<feature type="chain" id="PRO_5015628038" description="Lipoprotein" evidence="1">
    <location>
        <begin position="20"/>
        <end position="213"/>
    </location>
</feature>
<sequence length="213" mass="23917">MKRILGMALSLLLTGCATVMDGKINTYVNPYKPVSTNGTVLALDADLEGKGYLQSLSLTLLGRGFSAVYPVEELPAKAKPDYYVWLGLGKRSEPYTVREPQYGYVNTGTWERTCTTVDNKERCVSRPRMAWDVIGYSNELRNATLYTVTLAWHEPDNRTGEPILKVVTSSHKEGCSDDKVYRFLITQAALRFTQMQSSENDFSVEMPEGYQCN</sequence>
<feature type="signal peptide" evidence="1">
    <location>
        <begin position="1"/>
        <end position="19"/>
    </location>
</feature>
<keyword evidence="1" id="KW-0732">Signal</keyword>
<evidence type="ECO:0008006" key="4">
    <source>
        <dbReference type="Google" id="ProtNLM"/>
    </source>
</evidence>
<organism evidence="2 3">
    <name type="scientific">Proteobacteria bacterium 228</name>
    <dbReference type="NCBI Taxonomy" id="2083153"/>
    <lineage>
        <taxon>Bacteria</taxon>
        <taxon>Pseudomonadati</taxon>
        <taxon>Pseudomonadota</taxon>
    </lineage>
</organism>
<dbReference type="PROSITE" id="PS51257">
    <property type="entry name" value="PROKAR_LIPOPROTEIN"/>
    <property type="match status" value="1"/>
</dbReference>
<evidence type="ECO:0000313" key="3">
    <source>
        <dbReference type="Proteomes" id="UP000238196"/>
    </source>
</evidence>
<evidence type="ECO:0000313" key="2">
    <source>
        <dbReference type="EMBL" id="PPC77188.1"/>
    </source>
</evidence>
<gene>
    <name evidence="2" type="ORF">C4K68_12320</name>
</gene>
<dbReference type="AlphaFoldDB" id="A0A2S5KQZ8"/>
<reference evidence="2 3" key="1">
    <citation type="submission" date="2018-02" db="EMBL/GenBank/DDBJ databases">
        <title>novel marine gammaproteobacteria from coastal saline agro ecosystem.</title>
        <authorList>
            <person name="Krishnan R."/>
            <person name="Ramesh Kumar N."/>
        </authorList>
    </citation>
    <scope>NUCLEOTIDE SEQUENCE [LARGE SCALE GENOMIC DNA]</scope>
    <source>
        <strain evidence="2 3">228</strain>
    </source>
</reference>
<evidence type="ECO:0000256" key="1">
    <source>
        <dbReference type="SAM" id="SignalP"/>
    </source>
</evidence>
<proteinExistence type="predicted"/>
<dbReference type="OrthoDB" id="7000951at2"/>
<name>A0A2S5KQZ8_9PROT</name>
<comment type="caution">
    <text evidence="2">The sequence shown here is derived from an EMBL/GenBank/DDBJ whole genome shotgun (WGS) entry which is preliminary data.</text>
</comment>